<keyword evidence="2" id="KW-1185">Reference proteome</keyword>
<protein>
    <submittedName>
        <fullName evidence="1">Uncharacterized protein</fullName>
    </submittedName>
</protein>
<dbReference type="AlphaFoldDB" id="A0A5C2SR75"/>
<organism evidence="1 2">
    <name type="scientific">Lentinus tigrinus ALCF2SS1-6</name>
    <dbReference type="NCBI Taxonomy" id="1328759"/>
    <lineage>
        <taxon>Eukaryota</taxon>
        <taxon>Fungi</taxon>
        <taxon>Dikarya</taxon>
        <taxon>Basidiomycota</taxon>
        <taxon>Agaricomycotina</taxon>
        <taxon>Agaricomycetes</taxon>
        <taxon>Polyporales</taxon>
        <taxon>Polyporaceae</taxon>
        <taxon>Lentinus</taxon>
    </lineage>
</organism>
<dbReference type="EMBL" id="ML122251">
    <property type="protein sequence ID" value="RPD66365.1"/>
    <property type="molecule type" value="Genomic_DNA"/>
</dbReference>
<name>A0A5C2SR75_9APHY</name>
<dbReference type="Proteomes" id="UP000313359">
    <property type="component" value="Unassembled WGS sequence"/>
</dbReference>
<gene>
    <name evidence="1" type="ORF">L227DRAFT_142676</name>
</gene>
<reference evidence="1" key="1">
    <citation type="journal article" date="2018" name="Genome Biol. Evol.">
        <title>Genomics and development of Lentinus tigrinus, a white-rot wood-decaying mushroom with dimorphic fruiting bodies.</title>
        <authorList>
            <person name="Wu B."/>
            <person name="Xu Z."/>
            <person name="Knudson A."/>
            <person name="Carlson A."/>
            <person name="Chen N."/>
            <person name="Kovaka S."/>
            <person name="LaButti K."/>
            <person name="Lipzen A."/>
            <person name="Pennachio C."/>
            <person name="Riley R."/>
            <person name="Schakwitz W."/>
            <person name="Umezawa K."/>
            <person name="Ohm R.A."/>
            <person name="Grigoriev I.V."/>
            <person name="Nagy L.G."/>
            <person name="Gibbons J."/>
            <person name="Hibbett D."/>
        </authorList>
    </citation>
    <scope>NUCLEOTIDE SEQUENCE [LARGE SCALE GENOMIC DNA]</scope>
    <source>
        <strain evidence="1">ALCF2SS1-6</strain>
    </source>
</reference>
<accession>A0A5C2SR75</accession>
<evidence type="ECO:0000313" key="2">
    <source>
        <dbReference type="Proteomes" id="UP000313359"/>
    </source>
</evidence>
<sequence length="123" mass="13265">MTPQDFTPRNHSSWSKHACAGGMITEDPTVTLGVIEAGEQHTDADGVTLPVYTHLIAGRRIHFSNELAAHIQATVYGLGPGDGGLFIFLYIRGNTTRFRPSFGRPCRVTGSRTGPRGVRSALS</sequence>
<evidence type="ECO:0000313" key="1">
    <source>
        <dbReference type="EMBL" id="RPD66365.1"/>
    </source>
</evidence>
<proteinExistence type="predicted"/>